<name>K1QR57_MAGGI</name>
<feature type="compositionally biased region" description="Low complexity" evidence="2">
    <location>
        <begin position="65"/>
        <end position="77"/>
    </location>
</feature>
<feature type="signal peptide" evidence="3">
    <location>
        <begin position="1"/>
        <end position="22"/>
    </location>
</feature>
<feature type="compositionally biased region" description="Low complexity" evidence="2">
    <location>
        <begin position="362"/>
        <end position="372"/>
    </location>
</feature>
<dbReference type="SMR" id="K1QR57"/>
<gene>
    <name evidence="4" type="ORF">CGI_10024155</name>
</gene>
<keyword evidence="1" id="KW-0175">Coiled coil</keyword>
<feature type="chain" id="PRO_5043354710" evidence="3">
    <location>
        <begin position="23"/>
        <end position="407"/>
    </location>
</feature>
<keyword evidence="3" id="KW-0732">Signal</keyword>
<feature type="region of interest" description="Disordered" evidence="2">
    <location>
        <begin position="34"/>
        <end position="91"/>
    </location>
</feature>
<evidence type="ECO:0000256" key="1">
    <source>
        <dbReference type="SAM" id="Coils"/>
    </source>
</evidence>
<dbReference type="AlphaFoldDB" id="K1QR57"/>
<protein>
    <submittedName>
        <fullName evidence="4">Uncharacterized protein</fullName>
    </submittedName>
</protein>
<accession>K1QR57</accession>
<feature type="coiled-coil region" evidence="1">
    <location>
        <begin position="152"/>
        <end position="329"/>
    </location>
</feature>
<evidence type="ECO:0000256" key="2">
    <source>
        <dbReference type="SAM" id="MobiDB-lite"/>
    </source>
</evidence>
<feature type="region of interest" description="Disordered" evidence="2">
    <location>
        <begin position="332"/>
        <end position="391"/>
    </location>
</feature>
<evidence type="ECO:0000256" key="3">
    <source>
        <dbReference type="SAM" id="SignalP"/>
    </source>
</evidence>
<dbReference type="InParanoid" id="K1QR57"/>
<dbReference type="HOGENOM" id="CLU_676615_0_0_1"/>
<dbReference type="EMBL" id="JH817566">
    <property type="protein sequence ID" value="EKC36228.1"/>
    <property type="molecule type" value="Genomic_DNA"/>
</dbReference>
<organism evidence="4">
    <name type="scientific">Magallana gigas</name>
    <name type="common">Pacific oyster</name>
    <name type="synonym">Crassostrea gigas</name>
    <dbReference type="NCBI Taxonomy" id="29159"/>
    <lineage>
        <taxon>Eukaryota</taxon>
        <taxon>Metazoa</taxon>
        <taxon>Spiralia</taxon>
        <taxon>Lophotrochozoa</taxon>
        <taxon>Mollusca</taxon>
        <taxon>Bivalvia</taxon>
        <taxon>Autobranchia</taxon>
        <taxon>Pteriomorphia</taxon>
        <taxon>Ostreida</taxon>
        <taxon>Ostreoidea</taxon>
        <taxon>Ostreidae</taxon>
        <taxon>Magallana</taxon>
    </lineage>
</organism>
<evidence type="ECO:0000313" key="4">
    <source>
        <dbReference type="EMBL" id="EKC36228.1"/>
    </source>
</evidence>
<dbReference type="Gene3D" id="1.10.287.1490">
    <property type="match status" value="1"/>
</dbReference>
<reference evidence="4" key="1">
    <citation type="journal article" date="2012" name="Nature">
        <title>The oyster genome reveals stress adaptation and complexity of shell formation.</title>
        <authorList>
            <person name="Zhang G."/>
            <person name="Fang X."/>
            <person name="Guo X."/>
            <person name="Li L."/>
            <person name="Luo R."/>
            <person name="Xu F."/>
            <person name="Yang P."/>
            <person name="Zhang L."/>
            <person name="Wang X."/>
            <person name="Qi H."/>
            <person name="Xiong Z."/>
            <person name="Que H."/>
            <person name="Xie Y."/>
            <person name="Holland P.W."/>
            <person name="Paps J."/>
            <person name="Zhu Y."/>
            <person name="Wu F."/>
            <person name="Chen Y."/>
            <person name="Wang J."/>
            <person name="Peng C."/>
            <person name="Meng J."/>
            <person name="Yang L."/>
            <person name="Liu J."/>
            <person name="Wen B."/>
            <person name="Zhang N."/>
            <person name="Huang Z."/>
            <person name="Zhu Q."/>
            <person name="Feng Y."/>
            <person name="Mount A."/>
            <person name="Hedgecock D."/>
            <person name="Xu Z."/>
            <person name="Liu Y."/>
            <person name="Domazet-Loso T."/>
            <person name="Du Y."/>
            <person name="Sun X."/>
            <person name="Zhang S."/>
            <person name="Liu B."/>
            <person name="Cheng P."/>
            <person name="Jiang X."/>
            <person name="Li J."/>
            <person name="Fan D."/>
            <person name="Wang W."/>
            <person name="Fu W."/>
            <person name="Wang T."/>
            <person name="Wang B."/>
            <person name="Zhang J."/>
            <person name="Peng Z."/>
            <person name="Li Y."/>
            <person name="Li N."/>
            <person name="Wang J."/>
            <person name="Chen M."/>
            <person name="He Y."/>
            <person name="Tan F."/>
            <person name="Song X."/>
            <person name="Zheng Q."/>
            <person name="Huang R."/>
            <person name="Yang H."/>
            <person name="Du X."/>
            <person name="Chen L."/>
            <person name="Yang M."/>
            <person name="Gaffney P.M."/>
            <person name="Wang S."/>
            <person name="Luo L."/>
            <person name="She Z."/>
            <person name="Ming Y."/>
            <person name="Huang W."/>
            <person name="Zhang S."/>
            <person name="Huang B."/>
            <person name="Zhang Y."/>
            <person name="Qu T."/>
            <person name="Ni P."/>
            <person name="Miao G."/>
            <person name="Wang J."/>
            <person name="Wang Q."/>
            <person name="Steinberg C.E."/>
            <person name="Wang H."/>
            <person name="Li N."/>
            <person name="Qian L."/>
            <person name="Zhang G."/>
            <person name="Li Y."/>
            <person name="Yang H."/>
            <person name="Liu X."/>
            <person name="Wang J."/>
            <person name="Yin Y."/>
            <person name="Wang J."/>
        </authorList>
    </citation>
    <scope>NUCLEOTIDE SEQUENCE [LARGE SCALE GENOMIC DNA]</scope>
    <source>
        <strain evidence="4">05x7-T-G4-1.051#20</strain>
    </source>
</reference>
<sequence length="407" mass="46394">MTLYYLWPIFLTFNITKMAASGATIMPQKANQKKEAKLGIEGKSLSTSPRPPEKDSMAAVSIEISSPPSSSRPSSGSTGNTSVDFGEPVGSLQLPPGAMGVLETVINMNRTLETQIDALRLKIDVDAKHTENEKKKITTEKDKVIRSKETEIELLKTTVKDREIKIKELQSATEERDSQILSKIEEIDELRTLVMETEDYAEELSKKVHKLKDEKKHLENNGAHREQNDEIRRLKHELVSVKDKLNIMEKELQRARTVIDKQNHRIKVLELEKNDVTSRFKDELEKASRAMRQEVERMREVMRVQYEEMRTLREQNTEISNDVRDIKDLLIRNSKTPREAERGPMSVQNYGGASKGQLTVRSSVPSYKASSSKEALPPLTREQTQNKWVPAGARRINAAYSAKQRKQ</sequence>
<proteinExistence type="predicted"/>
<feature type="compositionally biased region" description="Polar residues" evidence="2">
    <location>
        <begin position="346"/>
        <end position="361"/>
    </location>
</feature>
<feature type="compositionally biased region" description="Basic and acidic residues" evidence="2">
    <location>
        <begin position="332"/>
        <end position="342"/>
    </location>
</feature>